<gene>
    <name evidence="2" type="ORF">Anapl_11753</name>
</gene>
<feature type="region of interest" description="Disordered" evidence="1">
    <location>
        <begin position="102"/>
        <end position="126"/>
    </location>
</feature>
<organism evidence="2 3">
    <name type="scientific">Anas platyrhynchos</name>
    <name type="common">Mallard</name>
    <name type="synonym">Anas boschas</name>
    <dbReference type="NCBI Taxonomy" id="8839"/>
    <lineage>
        <taxon>Eukaryota</taxon>
        <taxon>Metazoa</taxon>
        <taxon>Chordata</taxon>
        <taxon>Craniata</taxon>
        <taxon>Vertebrata</taxon>
        <taxon>Euteleostomi</taxon>
        <taxon>Archelosauria</taxon>
        <taxon>Archosauria</taxon>
        <taxon>Dinosauria</taxon>
        <taxon>Saurischia</taxon>
        <taxon>Theropoda</taxon>
        <taxon>Coelurosauria</taxon>
        <taxon>Aves</taxon>
        <taxon>Neognathae</taxon>
        <taxon>Galloanserae</taxon>
        <taxon>Anseriformes</taxon>
        <taxon>Anatidae</taxon>
        <taxon>Anatinae</taxon>
        <taxon>Anas</taxon>
    </lineage>
</organism>
<feature type="region of interest" description="Disordered" evidence="1">
    <location>
        <begin position="309"/>
        <end position="330"/>
    </location>
</feature>
<reference evidence="3" key="1">
    <citation type="journal article" date="2013" name="Nat. Genet.">
        <title>The duck genome and transcriptome provide insight into an avian influenza virus reservoir species.</title>
        <authorList>
            <person name="Huang Y."/>
            <person name="Li Y."/>
            <person name="Burt D.W."/>
            <person name="Chen H."/>
            <person name="Zhang Y."/>
            <person name="Qian W."/>
            <person name="Kim H."/>
            <person name="Gan S."/>
            <person name="Zhao Y."/>
            <person name="Li J."/>
            <person name="Yi K."/>
            <person name="Feng H."/>
            <person name="Zhu P."/>
            <person name="Li B."/>
            <person name="Liu Q."/>
            <person name="Fairley S."/>
            <person name="Magor K.E."/>
            <person name="Du Z."/>
            <person name="Hu X."/>
            <person name="Goodman L."/>
            <person name="Tafer H."/>
            <person name="Vignal A."/>
            <person name="Lee T."/>
            <person name="Kim K.W."/>
            <person name="Sheng Z."/>
            <person name="An Y."/>
            <person name="Searle S."/>
            <person name="Herrero J."/>
            <person name="Groenen M.A."/>
            <person name="Crooijmans R.P."/>
            <person name="Faraut T."/>
            <person name="Cai Q."/>
            <person name="Webster R.G."/>
            <person name="Aldridge J.R."/>
            <person name="Warren W.C."/>
            <person name="Bartschat S."/>
            <person name="Kehr S."/>
            <person name="Marz M."/>
            <person name="Stadler P.F."/>
            <person name="Smith J."/>
            <person name="Kraus R.H."/>
            <person name="Zhao Y."/>
            <person name="Ren L."/>
            <person name="Fei J."/>
            <person name="Morisson M."/>
            <person name="Kaiser P."/>
            <person name="Griffin D.K."/>
            <person name="Rao M."/>
            <person name="Pitel F."/>
            <person name="Wang J."/>
            <person name="Li N."/>
        </authorList>
    </citation>
    <scope>NUCLEOTIDE SEQUENCE [LARGE SCALE GENOMIC DNA]</scope>
</reference>
<evidence type="ECO:0000313" key="2">
    <source>
        <dbReference type="EMBL" id="EOA97864.1"/>
    </source>
</evidence>
<dbReference type="Proteomes" id="UP000296049">
    <property type="component" value="Unassembled WGS sequence"/>
</dbReference>
<evidence type="ECO:0000313" key="3">
    <source>
        <dbReference type="Proteomes" id="UP000296049"/>
    </source>
</evidence>
<dbReference type="EMBL" id="KB743594">
    <property type="protein sequence ID" value="EOA97864.1"/>
    <property type="molecule type" value="Genomic_DNA"/>
</dbReference>
<feature type="compositionally biased region" description="Basic and acidic residues" evidence="1">
    <location>
        <begin position="13"/>
        <end position="22"/>
    </location>
</feature>
<name>R0L8X1_ANAPL</name>
<evidence type="ECO:0000256" key="1">
    <source>
        <dbReference type="SAM" id="MobiDB-lite"/>
    </source>
</evidence>
<dbReference type="AlphaFoldDB" id="R0L8X1"/>
<protein>
    <submittedName>
        <fullName evidence="2">Uncharacterized protein</fullName>
    </submittedName>
</protein>
<feature type="compositionally biased region" description="Polar residues" evidence="1">
    <location>
        <begin position="1"/>
        <end position="12"/>
    </location>
</feature>
<feature type="region of interest" description="Disordered" evidence="1">
    <location>
        <begin position="1"/>
        <end position="54"/>
    </location>
</feature>
<proteinExistence type="predicted"/>
<sequence>MLLKSQLHQQNETGRDEAKEHLSLMGRARFSCTQPEAKEQQKRSLPRSPSQAVTARCQRCLNNNEDRMKVQTSGKLSNNTGQKAQELRMQLKYKTVQESQASKGSASVLQQDEHGFPERTTPVSKAARDIPSEGFCEDMLDLYSPYLRLQADKMEAGSLLYSAREHRGEDRDFILFLRDEEKTKMFSTAEKFLGFSKSIQKEPDPTSAVTTDFIARPQYSYLTTRLQDPLPFIEPYLSALIIQSTKSNHNTGMEEDKPECSASHLYQAPITSDTGSQQTAFYTAPLPAAALLMATAVQDSDHKHVNTTAAALPQPHSDFPGKGNATPVDY</sequence>
<keyword evidence="3" id="KW-1185">Reference proteome</keyword>
<accession>R0L8X1</accession>